<dbReference type="Proteomes" id="UP000053477">
    <property type="component" value="Unassembled WGS sequence"/>
</dbReference>
<evidence type="ECO:0000313" key="3">
    <source>
        <dbReference type="EMBL" id="KLO16502.1"/>
    </source>
</evidence>
<evidence type="ECO:0000256" key="1">
    <source>
        <dbReference type="SAM" id="MobiDB-lite"/>
    </source>
</evidence>
<reference evidence="3 4" key="1">
    <citation type="submission" date="2015-04" db="EMBL/GenBank/DDBJ databases">
        <title>Complete genome sequence of Schizopora paradoxa KUC8140, a cosmopolitan wood degrader in East Asia.</title>
        <authorList>
            <consortium name="DOE Joint Genome Institute"/>
            <person name="Min B."/>
            <person name="Park H."/>
            <person name="Jang Y."/>
            <person name="Kim J.-J."/>
            <person name="Kim K.H."/>
            <person name="Pangilinan J."/>
            <person name="Lipzen A."/>
            <person name="Riley R."/>
            <person name="Grigoriev I.V."/>
            <person name="Spatafora J.W."/>
            <person name="Choi I.-G."/>
        </authorList>
    </citation>
    <scope>NUCLEOTIDE SEQUENCE [LARGE SCALE GENOMIC DNA]</scope>
    <source>
        <strain evidence="3 4">KUC8140</strain>
    </source>
</reference>
<proteinExistence type="predicted"/>
<sequence>MGATLILNGSSSSISDITPAAGWRILNCTANTNTQTVKLICVDDSKGCGHLFQGGAEHTVVRLPNECGTGPFARVAKHWTPANEDVPADHAMPQVHFLQIDTNFRESTSSGTTVAFSLVASTNPVSSSPPSISKRDGNPTSFDESTSGTENISFDKSVELFNTTLTCSANEESTLSIGVEVDVDLTVELTFEIKGTVIPPDVSEFTATTTINGTFDGTLNVDADLTGTLDTGEVVLVTVGLPGLSIPDILTVGPQFVLNAEASATLNLEVEVSIGIHYELDGLTFTVGSSSSSSPGFNPLDSPVQFSLDPSVSAEATLEAHLIPTLGFGISAFDNSATVFVDLDAGLEIDLNATVEGAVTISTGGGSASESAEACIDVSSPISFNVGASGNFFDIISGSTSIEIFEETFEIYQSAATSTTLAPSSSPPSFQDLHIFIRTSIILFSLTTNTNHNNHVDCPRSTADPLHH</sequence>
<feature type="domain" description="DUF7223" evidence="2">
    <location>
        <begin position="180"/>
        <end position="411"/>
    </location>
</feature>
<protein>
    <recommendedName>
        <fullName evidence="2">DUF7223 domain-containing protein</fullName>
    </recommendedName>
</protein>
<dbReference type="InterPro" id="IPR055647">
    <property type="entry name" value="DUF7223"/>
</dbReference>
<dbReference type="InParanoid" id="A0A0H2RY18"/>
<dbReference type="AlphaFoldDB" id="A0A0H2RY18"/>
<gene>
    <name evidence="3" type="ORF">SCHPADRAFT_937851</name>
</gene>
<evidence type="ECO:0000313" key="4">
    <source>
        <dbReference type="Proteomes" id="UP000053477"/>
    </source>
</evidence>
<feature type="compositionally biased region" description="Polar residues" evidence="1">
    <location>
        <begin position="121"/>
        <end position="131"/>
    </location>
</feature>
<dbReference type="Pfam" id="PF23865">
    <property type="entry name" value="DUF7223"/>
    <property type="match status" value="1"/>
</dbReference>
<organism evidence="3 4">
    <name type="scientific">Schizopora paradoxa</name>
    <dbReference type="NCBI Taxonomy" id="27342"/>
    <lineage>
        <taxon>Eukaryota</taxon>
        <taxon>Fungi</taxon>
        <taxon>Dikarya</taxon>
        <taxon>Basidiomycota</taxon>
        <taxon>Agaricomycotina</taxon>
        <taxon>Agaricomycetes</taxon>
        <taxon>Hymenochaetales</taxon>
        <taxon>Schizoporaceae</taxon>
        <taxon>Schizopora</taxon>
    </lineage>
</organism>
<evidence type="ECO:0000259" key="2">
    <source>
        <dbReference type="Pfam" id="PF23865"/>
    </source>
</evidence>
<name>A0A0H2RY18_9AGAM</name>
<feature type="compositionally biased region" description="Polar residues" evidence="1">
    <location>
        <begin position="138"/>
        <end position="150"/>
    </location>
</feature>
<feature type="region of interest" description="Disordered" evidence="1">
    <location>
        <begin position="121"/>
        <end position="150"/>
    </location>
</feature>
<dbReference type="OrthoDB" id="73875at2759"/>
<dbReference type="EMBL" id="KQ085915">
    <property type="protein sequence ID" value="KLO16502.1"/>
    <property type="molecule type" value="Genomic_DNA"/>
</dbReference>
<dbReference type="STRING" id="27342.A0A0H2RY18"/>
<accession>A0A0H2RY18</accession>
<keyword evidence="4" id="KW-1185">Reference proteome</keyword>